<keyword evidence="3" id="KW-0808">Transferase</keyword>
<accession>R4X485</accession>
<feature type="transmembrane region" description="Helical" evidence="1">
    <location>
        <begin position="269"/>
        <end position="288"/>
    </location>
</feature>
<dbReference type="GO" id="GO:0016020">
    <property type="term" value="C:membrane"/>
    <property type="evidence" value="ECO:0007669"/>
    <property type="project" value="TreeGrafter"/>
</dbReference>
<dbReference type="PANTHER" id="PTHR23028:SF53">
    <property type="entry name" value="ACYL_TRANSF_3 DOMAIN-CONTAINING PROTEIN"/>
    <property type="match status" value="1"/>
</dbReference>
<evidence type="ECO:0000259" key="2">
    <source>
        <dbReference type="Pfam" id="PF01757"/>
    </source>
</evidence>
<dbReference type="InterPro" id="IPR050879">
    <property type="entry name" value="Acyltransferase_3"/>
</dbReference>
<dbReference type="AlphaFoldDB" id="R4X485"/>
<dbReference type="Proteomes" id="UP000013966">
    <property type="component" value="Plasmid p1"/>
</dbReference>
<evidence type="ECO:0000313" key="3">
    <source>
        <dbReference type="EMBL" id="BAN28026.1"/>
    </source>
</evidence>
<keyword evidence="4" id="KW-1185">Reference proteome</keyword>
<keyword evidence="3" id="KW-0614">Plasmid</keyword>
<reference evidence="3 4" key="2">
    <citation type="journal article" date="2018" name="Int. J. Syst. Evol. Microbiol.">
        <title>Burkholderia insecticola sp. nov., a gut symbiotic bacterium of the bean bug Riptortus pedestris.</title>
        <authorList>
            <person name="Takeshita K."/>
            <person name="Tamaki H."/>
            <person name="Ohbayashi T."/>
            <person name="Meng X.-Y."/>
            <person name="Sone T."/>
            <person name="Mitani Y."/>
            <person name="Peeters C."/>
            <person name="Kikuchi Y."/>
            <person name="Vandamme P."/>
        </authorList>
    </citation>
    <scope>NUCLEOTIDE SEQUENCE [LARGE SCALE GENOMIC DNA]</scope>
    <source>
        <strain evidence="3">RPE64</strain>
        <plasmid evidence="3 4">p1</plasmid>
    </source>
</reference>
<feature type="domain" description="Acyltransferase 3" evidence="2">
    <location>
        <begin position="54"/>
        <end position="383"/>
    </location>
</feature>
<feature type="transmembrane region" description="Helical" evidence="1">
    <location>
        <begin position="83"/>
        <end position="101"/>
    </location>
</feature>
<dbReference type="GO" id="GO:0016747">
    <property type="term" value="F:acyltransferase activity, transferring groups other than amino-acyl groups"/>
    <property type="evidence" value="ECO:0007669"/>
    <property type="project" value="InterPro"/>
</dbReference>
<geneLocation type="plasmid" evidence="3 4">
    <name>p1</name>
</geneLocation>
<keyword evidence="1" id="KW-1133">Transmembrane helix</keyword>
<dbReference type="KEGG" id="buo:BRPE64_DCDS10900"/>
<reference evidence="3 4" key="1">
    <citation type="journal article" date="2013" name="Genome Announc.">
        <title>Complete Genome Sequence of Burkholderia sp. Strain RPE64, Bacterial Symbiont of the Bean Bug Riptortus pedestris.</title>
        <authorList>
            <person name="Shibata T.F."/>
            <person name="Maeda T."/>
            <person name="Nikoh N."/>
            <person name="Yamaguchi K."/>
            <person name="Oshima K."/>
            <person name="Hattori M."/>
            <person name="Nishiyama T."/>
            <person name="Hasebe M."/>
            <person name="Fukatsu T."/>
            <person name="Kikuchi Y."/>
            <person name="Shigenobu S."/>
        </authorList>
    </citation>
    <scope>NUCLEOTIDE SEQUENCE [LARGE SCALE GENOMIC DNA]</scope>
    <source>
        <plasmid evidence="3 4">p1</plasmid>
    </source>
</reference>
<dbReference type="PATRIC" id="fig|758793.3.peg.6230"/>
<dbReference type="GO" id="GO:0009103">
    <property type="term" value="P:lipopolysaccharide biosynthetic process"/>
    <property type="evidence" value="ECO:0007669"/>
    <property type="project" value="TreeGrafter"/>
</dbReference>
<feature type="transmembrane region" description="Helical" evidence="1">
    <location>
        <begin position="183"/>
        <end position="202"/>
    </location>
</feature>
<proteinExistence type="predicted"/>
<feature type="transmembrane region" description="Helical" evidence="1">
    <location>
        <begin position="234"/>
        <end position="257"/>
    </location>
</feature>
<name>R4X485_9BURK</name>
<feature type="transmembrane region" description="Helical" evidence="1">
    <location>
        <begin position="129"/>
        <end position="149"/>
    </location>
</feature>
<evidence type="ECO:0000256" key="1">
    <source>
        <dbReference type="SAM" id="Phobius"/>
    </source>
</evidence>
<feature type="transmembrane region" description="Helical" evidence="1">
    <location>
        <begin position="331"/>
        <end position="351"/>
    </location>
</feature>
<organism evidence="3 4">
    <name type="scientific">Caballeronia insecticola</name>
    <dbReference type="NCBI Taxonomy" id="758793"/>
    <lineage>
        <taxon>Bacteria</taxon>
        <taxon>Pseudomonadati</taxon>
        <taxon>Pseudomonadota</taxon>
        <taxon>Betaproteobacteria</taxon>
        <taxon>Burkholderiales</taxon>
        <taxon>Burkholderiaceae</taxon>
        <taxon>Caballeronia</taxon>
    </lineage>
</organism>
<gene>
    <name evidence="3" type="ORF">BRPE64_DCDS10900</name>
</gene>
<dbReference type="InterPro" id="IPR002656">
    <property type="entry name" value="Acyl_transf_3_dom"/>
</dbReference>
<dbReference type="EMBL" id="AP013061">
    <property type="protein sequence ID" value="BAN28026.1"/>
    <property type="molecule type" value="Genomic_DNA"/>
</dbReference>
<feature type="transmembrane region" description="Helical" evidence="1">
    <location>
        <begin position="371"/>
        <end position="393"/>
    </location>
</feature>
<sequence>MRAGWDALTLGEKSAKNSLRIFFFFLRFTMRRLRAAHAAAFTASIKRTMNERIRGFDGLRALAVLLVFIHHKAMAEGSGLGHLGVWIFFALSGFLITDILTTQRSYIDAGSSSFAAELKRFLYRRTLRIFPIYYLLLITLALMMTIGFAGPELAGGMPFHFAYLSNFWIADVLHYWPGRYSHLWSLSIEEQFYLVFAPLLLAMNARWHVRICCAVFASGIVALALMKAAGDPSIVIYTHPLTNFWLLALGGIGGALLREGGAFRRCLRPFPVALMLLVCIALLCRAEPAWEDIADPWRFTALYVFYGACIATLVCAVACSESAALMRVLEWRPLMSLGRISYGFYLYHGFIPDFTKSARVIALFGASGIPLWVHAASITASFLLTLMLARLSWRFIEEPILRLKNRRFARKNESAQAGEGALSR</sequence>
<keyword evidence="3" id="KW-0012">Acyltransferase</keyword>
<evidence type="ECO:0000313" key="4">
    <source>
        <dbReference type="Proteomes" id="UP000013966"/>
    </source>
</evidence>
<feature type="transmembrane region" description="Helical" evidence="1">
    <location>
        <begin position="209"/>
        <end position="228"/>
    </location>
</feature>
<keyword evidence="1" id="KW-0812">Transmembrane</keyword>
<protein>
    <submittedName>
        <fullName evidence="3">Acyltransferase 3</fullName>
    </submittedName>
</protein>
<dbReference type="HOGENOM" id="CLU_005679_1_4_4"/>
<dbReference type="PANTHER" id="PTHR23028">
    <property type="entry name" value="ACETYLTRANSFERASE"/>
    <property type="match status" value="1"/>
</dbReference>
<keyword evidence="1" id="KW-0472">Membrane</keyword>
<dbReference type="Pfam" id="PF01757">
    <property type="entry name" value="Acyl_transf_3"/>
    <property type="match status" value="1"/>
</dbReference>
<feature type="transmembrane region" description="Helical" evidence="1">
    <location>
        <begin position="300"/>
        <end position="319"/>
    </location>
</feature>